<dbReference type="GO" id="GO:0020037">
    <property type="term" value="F:heme binding"/>
    <property type="evidence" value="ECO:0007669"/>
    <property type="project" value="InterPro"/>
</dbReference>
<sequence length="269" mass="30429">MAIQTVICGVLLAVLGHVFYHLAVVRYGDYQRDSKLGRQNGCELPPELPKKWPLGIDRIKELWTSNAEGRLLAFLCSVANDYEPGNSLCQYLLFGPRAFHVLRPENVEAVLSTNFKDYGFGARPDIFAPLLGSGIFTQEGPSWKHSRELLRKQFSRVQSRNLNHFHEHADNLIACMPSSGVVDLQPLFFNFTLDTATALLFGKSVYSLKADTEQDASNKLFSESFNIAQEGLAKRFRIAPWHFLYNPPAFQKACANVHRFVEQYIDSLD</sequence>
<dbReference type="PRINTS" id="PR01239">
    <property type="entry name" value="EP450IICYP52"/>
</dbReference>
<keyword evidence="4" id="KW-0560">Oxidoreductase</keyword>
<name>A0A7R7VJB4_ASPCH</name>
<evidence type="ECO:0000256" key="5">
    <source>
        <dbReference type="ARBA" id="ARBA00023004"/>
    </source>
</evidence>
<evidence type="ECO:0000256" key="6">
    <source>
        <dbReference type="ARBA" id="ARBA00023033"/>
    </source>
</evidence>
<dbReference type="EMBL" id="AP024417">
    <property type="protein sequence ID" value="BCR85741.1"/>
    <property type="molecule type" value="Genomic_DNA"/>
</dbReference>
<evidence type="ECO:0000256" key="1">
    <source>
        <dbReference type="ARBA" id="ARBA00001971"/>
    </source>
</evidence>
<keyword evidence="8" id="KW-1185">Reference proteome</keyword>
<dbReference type="GO" id="GO:0016712">
    <property type="term" value="F:oxidoreductase activity, acting on paired donors, with incorporation or reduction of molecular oxygen, reduced flavin or flavoprotein as one donor, and incorporation of one atom of oxygen"/>
    <property type="evidence" value="ECO:0007669"/>
    <property type="project" value="InterPro"/>
</dbReference>
<dbReference type="RefSeq" id="XP_043134263.1">
    <property type="nucleotide sequence ID" value="XM_043275256.1"/>
</dbReference>
<evidence type="ECO:0000256" key="4">
    <source>
        <dbReference type="ARBA" id="ARBA00023002"/>
    </source>
</evidence>
<dbReference type="Pfam" id="PF00067">
    <property type="entry name" value="p450"/>
    <property type="match status" value="1"/>
</dbReference>
<organism evidence="7 8">
    <name type="scientific">Aspergillus chevalieri</name>
    <name type="common">Eurotium chevalieri</name>
    <dbReference type="NCBI Taxonomy" id="182096"/>
    <lineage>
        <taxon>Eukaryota</taxon>
        <taxon>Fungi</taxon>
        <taxon>Dikarya</taxon>
        <taxon>Ascomycota</taxon>
        <taxon>Pezizomycotina</taxon>
        <taxon>Eurotiomycetes</taxon>
        <taxon>Eurotiomycetidae</taxon>
        <taxon>Eurotiales</taxon>
        <taxon>Aspergillaceae</taxon>
        <taxon>Aspergillus</taxon>
        <taxon>Aspergillus subgen. Aspergillus</taxon>
    </lineage>
</organism>
<comment type="similarity">
    <text evidence="2">Belongs to the cytochrome P450 family.</text>
</comment>
<dbReference type="SUPFAM" id="SSF48264">
    <property type="entry name" value="Cytochrome P450"/>
    <property type="match status" value="1"/>
</dbReference>
<dbReference type="Gene3D" id="1.10.630.10">
    <property type="entry name" value="Cytochrome P450"/>
    <property type="match status" value="1"/>
</dbReference>
<dbReference type="InterPro" id="IPR047146">
    <property type="entry name" value="Cyt_P450_E_CYP52_fungi"/>
</dbReference>
<evidence type="ECO:0000256" key="3">
    <source>
        <dbReference type="ARBA" id="ARBA00022723"/>
    </source>
</evidence>
<dbReference type="GO" id="GO:0005506">
    <property type="term" value="F:iron ion binding"/>
    <property type="evidence" value="ECO:0007669"/>
    <property type="project" value="InterPro"/>
</dbReference>
<dbReference type="AlphaFoldDB" id="A0A7R7VJB4"/>
<dbReference type="KEGG" id="ache:ACHE_21199S"/>
<evidence type="ECO:0008006" key="9">
    <source>
        <dbReference type="Google" id="ProtNLM"/>
    </source>
</evidence>
<gene>
    <name evidence="7" type="ORF">ACHE_21199S</name>
</gene>
<keyword evidence="3" id="KW-0479">Metal-binding</keyword>
<reference evidence="7" key="1">
    <citation type="submission" date="2021-01" db="EMBL/GenBank/DDBJ databases">
        <authorList>
            <consortium name="Aspergillus chevalieri M1 genome sequencing consortium"/>
            <person name="Kazuki M."/>
            <person name="Futagami T."/>
        </authorList>
    </citation>
    <scope>NUCLEOTIDE SEQUENCE</scope>
    <source>
        <strain evidence="7">M1</strain>
    </source>
</reference>
<reference evidence="7" key="2">
    <citation type="submission" date="2021-02" db="EMBL/GenBank/DDBJ databases">
        <title>Aspergillus chevalieri M1 genome sequence.</title>
        <authorList>
            <person name="Kadooka C."/>
            <person name="Mori K."/>
            <person name="Futagami T."/>
        </authorList>
    </citation>
    <scope>NUCLEOTIDE SEQUENCE</scope>
    <source>
        <strain evidence="7">M1</strain>
    </source>
</reference>
<protein>
    <recommendedName>
        <fullName evidence="9">Cytochrome P450</fullName>
    </recommendedName>
</protein>
<dbReference type="InterPro" id="IPR036396">
    <property type="entry name" value="Cyt_P450_sf"/>
</dbReference>
<comment type="cofactor">
    <cofactor evidence="1">
        <name>heme</name>
        <dbReference type="ChEBI" id="CHEBI:30413"/>
    </cofactor>
</comment>
<keyword evidence="6" id="KW-0503">Monooxygenase</keyword>
<accession>A0A7R7VJB4</accession>
<evidence type="ECO:0000313" key="8">
    <source>
        <dbReference type="Proteomes" id="UP000637239"/>
    </source>
</evidence>
<dbReference type="PANTHER" id="PTHR24287">
    <property type="entry name" value="P450, PUTATIVE (EUROFUNG)-RELATED"/>
    <property type="match status" value="1"/>
</dbReference>
<evidence type="ECO:0000313" key="7">
    <source>
        <dbReference type="EMBL" id="BCR85741.1"/>
    </source>
</evidence>
<dbReference type="GeneID" id="66980100"/>
<dbReference type="PANTHER" id="PTHR24287:SF18">
    <property type="entry name" value="CYTOCHROME P450 MONOOXYGENASE APDE-RELATED"/>
    <property type="match status" value="1"/>
</dbReference>
<keyword evidence="5" id="KW-0408">Iron</keyword>
<dbReference type="InterPro" id="IPR002974">
    <property type="entry name" value="Cyt_P450_E_CYP52_ascomycetes"/>
</dbReference>
<proteinExistence type="inferred from homology"/>
<dbReference type="Proteomes" id="UP000637239">
    <property type="component" value="Chromosome 2"/>
</dbReference>
<dbReference type="InterPro" id="IPR001128">
    <property type="entry name" value="Cyt_P450"/>
</dbReference>
<evidence type="ECO:0000256" key="2">
    <source>
        <dbReference type="ARBA" id="ARBA00010617"/>
    </source>
</evidence>